<proteinExistence type="predicted"/>
<sequence>MSIGQISSESGYKIILFIDTSYLKIRLAVAGEIIEISHTKSFKLEVESLLASYRFSGIKKGALLNWGIKRRFCPHPQPLSQSWERGARAAGSGGVRANHTLNQQRQKGYLDRGTLSV</sequence>
<name>A0A2T1G2L4_9CYAN</name>
<reference evidence="1 2" key="1">
    <citation type="submission" date="2018-03" db="EMBL/GenBank/DDBJ databases">
        <title>The ancient ancestry and fast evolution of plastids.</title>
        <authorList>
            <person name="Moore K.R."/>
            <person name="Magnabosco C."/>
            <person name="Momper L."/>
            <person name="Gold D.A."/>
            <person name="Bosak T."/>
            <person name="Fournier G.P."/>
        </authorList>
    </citation>
    <scope>NUCLEOTIDE SEQUENCE [LARGE SCALE GENOMIC DNA]</scope>
    <source>
        <strain evidence="1 2">CCALA 037</strain>
    </source>
</reference>
<dbReference type="EMBL" id="PVWO01000357">
    <property type="protein sequence ID" value="PSB51482.1"/>
    <property type="molecule type" value="Genomic_DNA"/>
</dbReference>
<comment type="caution">
    <text evidence="1">The sequence shown here is derived from an EMBL/GenBank/DDBJ whole genome shotgun (WGS) entry which is preliminary data.</text>
</comment>
<organism evidence="1 2">
    <name type="scientific">Chamaesiphon polymorphus CCALA 037</name>
    <dbReference type="NCBI Taxonomy" id="2107692"/>
    <lineage>
        <taxon>Bacteria</taxon>
        <taxon>Bacillati</taxon>
        <taxon>Cyanobacteriota</taxon>
        <taxon>Cyanophyceae</taxon>
        <taxon>Gomontiellales</taxon>
        <taxon>Chamaesiphonaceae</taxon>
        <taxon>Chamaesiphon</taxon>
    </lineage>
</organism>
<accession>A0A2T1G2L4</accession>
<dbReference type="Proteomes" id="UP000238937">
    <property type="component" value="Unassembled WGS sequence"/>
</dbReference>
<evidence type="ECO:0000313" key="1">
    <source>
        <dbReference type="EMBL" id="PSB51482.1"/>
    </source>
</evidence>
<protein>
    <submittedName>
        <fullName evidence="1">Uncharacterized protein</fullName>
    </submittedName>
</protein>
<dbReference type="RefSeq" id="WP_106309695.1">
    <property type="nucleotide sequence ID" value="NZ_PVWO01000357.1"/>
</dbReference>
<evidence type="ECO:0000313" key="2">
    <source>
        <dbReference type="Proteomes" id="UP000238937"/>
    </source>
</evidence>
<keyword evidence="2" id="KW-1185">Reference proteome</keyword>
<gene>
    <name evidence="1" type="ORF">C7B77_21570</name>
</gene>
<dbReference type="AlphaFoldDB" id="A0A2T1G2L4"/>